<keyword evidence="5" id="KW-0445">Lipid transport</keyword>
<dbReference type="AlphaFoldDB" id="A0AAF0IQK5"/>
<dbReference type="CDD" id="cd21671">
    <property type="entry name" value="SMP_Mmm1"/>
    <property type="match status" value="1"/>
</dbReference>
<comment type="similarity">
    <text evidence="8">Belongs to the MMM1 family.</text>
</comment>
<evidence type="ECO:0000313" key="12">
    <source>
        <dbReference type="EMBL" id="WEW61934.1"/>
    </source>
</evidence>
<reference evidence="12" key="1">
    <citation type="submission" date="2023-03" db="EMBL/GenBank/DDBJ databases">
        <title>Emydomyces testavorans Genome Sequence.</title>
        <authorList>
            <person name="Hoyer L."/>
        </authorList>
    </citation>
    <scope>NUCLEOTIDE SEQUENCE</scope>
    <source>
        <strain evidence="12">16-2883</strain>
    </source>
</reference>
<keyword evidence="3 8" id="KW-0256">Endoplasmic reticulum</keyword>
<dbReference type="PANTHER" id="PTHR13466">
    <property type="entry name" value="TEX2 PROTEIN-RELATED"/>
    <property type="match status" value="1"/>
</dbReference>
<keyword evidence="6" id="KW-0446">Lipid-binding</keyword>
<feature type="region of interest" description="Disordered" evidence="9">
    <location>
        <begin position="270"/>
        <end position="292"/>
    </location>
</feature>
<feature type="compositionally biased region" description="Polar residues" evidence="9">
    <location>
        <begin position="419"/>
        <end position="436"/>
    </location>
</feature>
<evidence type="ECO:0000256" key="7">
    <source>
        <dbReference type="ARBA" id="ARBA00023136"/>
    </source>
</evidence>
<dbReference type="GO" id="GO:0008289">
    <property type="term" value="F:lipid binding"/>
    <property type="evidence" value="ECO:0007669"/>
    <property type="project" value="UniProtKB-KW"/>
</dbReference>
<comment type="subcellular location">
    <subcellularLocation>
        <location evidence="8">Endoplasmic reticulum membrane</location>
        <topology evidence="8">Single-pass type I membrane protein</topology>
    </subcellularLocation>
    <text evidence="8">The ERMES/MDM complex localizes to a few discrete foci (around 10 per single cell), that represent mitochondria-endoplasmic reticulum junctions. These foci are often found next to mtDNA nucleoids.</text>
</comment>
<comment type="subunit">
    <text evidence="8">Homodimer. Component of the ER-mitochondria encounter structure (ERMES) or MDM complex, composed of MMM1, MDM10, MDM12 and MDM34. A MMM1 homodimer associates with one molecule of MDM12 on each side in a pairwise head-to-tail manner, and the SMP-LTD domains of MMM1 and MDM12 generate a continuous hydrophobic tunnel for phospholipid trafficking.</text>
</comment>
<feature type="topological domain" description="Cytoplasmic" evidence="8">
    <location>
        <begin position="40"/>
        <end position="459"/>
    </location>
</feature>
<evidence type="ECO:0000256" key="5">
    <source>
        <dbReference type="ARBA" id="ARBA00023055"/>
    </source>
</evidence>
<evidence type="ECO:0000259" key="11">
    <source>
        <dbReference type="PROSITE" id="PS51847"/>
    </source>
</evidence>
<dbReference type="HAMAP" id="MF_03103">
    <property type="entry name" value="Mmm1"/>
    <property type="match status" value="1"/>
</dbReference>
<dbReference type="InterPro" id="IPR027537">
    <property type="entry name" value="Mmm1"/>
</dbReference>
<dbReference type="EMBL" id="CP120631">
    <property type="protein sequence ID" value="WEW61934.1"/>
    <property type="molecule type" value="Genomic_DNA"/>
</dbReference>
<feature type="compositionally biased region" description="Basic and acidic residues" evidence="9">
    <location>
        <begin position="69"/>
        <end position="78"/>
    </location>
</feature>
<feature type="compositionally biased region" description="Basic residues" evidence="9">
    <location>
        <begin position="50"/>
        <end position="60"/>
    </location>
</feature>
<keyword evidence="7 8" id="KW-0472">Membrane</keyword>
<evidence type="ECO:0000313" key="13">
    <source>
        <dbReference type="Proteomes" id="UP001219355"/>
    </source>
</evidence>
<dbReference type="GO" id="GO:0032865">
    <property type="term" value="C:ERMES complex"/>
    <property type="evidence" value="ECO:0007669"/>
    <property type="project" value="UniProtKB-UniRule"/>
</dbReference>
<evidence type="ECO:0000256" key="3">
    <source>
        <dbReference type="ARBA" id="ARBA00022824"/>
    </source>
</evidence>
<feature type="domain" description="SMP-LTD" evidence="11">
    <location>
        <begin position="124"/>
        <end position="355"/>
    </location>
</feature>
<dbReference type="InterPro" id="IPR019411">
    <property type="entry name" value="MMM1_dom"/>
</dbReference>
<keyword evidence="13" id="KW-1185">Reference proteome</keyword>
<dbReference type="GO" id="GO:1990456">
    <property type="term" value="P:mitochondrion-endoplasmic reticulum membrane tethering"/>
    <property type="evidence" value="ECO:0007669"/>
    <property type="project" value="TreeGrafter"/>
</dbReference>
<organism evidence="12 13">
    <name type="scientific">Emydomyces testavorans</name>
    <dbReference type="NCBI Taxonomy" id="2070801"/>
    <lineage>
        <taxon>Eukaryota</taxon>
        <taxon>Fungi</taxon>
        <taxon>Dikarya</taxon>
        <taxon>Ascomycota</taxon>
        <taxon>Pezizomycotina</taxon>
        <taxon>Eurotiomycetes</taxon>
        <taxon>Eurotiomycetidae</taxon>
        <taxon>Onygenales</taxon>
        <taxon>Nannizziopsiaceae</taxon>
        <taxon>Emydomyces</taxon>
    </lineage>
</organism>
<gene>
    <name evidence="8 12" type="primary">MMM1</name>
    <name evidence="12" type="ORF">PRK78_007434</name>
</gene>
<feature type="region of interest" description="Disordered" evidence="9">
    <location>
        <begin position="363"/>
        <end position="384"/>
    </location>
</feature>
<sequence length="459" mass="50513">MSSPRGVSDPPNLSFTQGLLVGQLSVVLLIGAFIKFFIFGEAPPSSSRGQAHRTSSHKRSYSINGVRDSSPRRLKEKPSSNVLRPVPSSSTNTRSILRKTYYSANPTKLTSKHGRHRLHHSTHQPESLDWFNVLIAQTIAEYRQTAYILKDSPTSSILDSLTTTLNNPEKKPSFVDKITVTDISLGEEFPIFSNCRVIAIDDPNSDGGRLQALMDVDLSDDNLSLAIETNLVLNYPKPYSAILPVALSVSVVRFSGTLCISFVPGETGNGDRRQTWSDANQGNQKSSTSTKGIPKTSLAFSFLPDYRLDLSVRSLIGSRSRLQDVPKVAQLVEARVQAWFEERVVEPRVQVVALPGIWPRMGRTGVRGQQEEQQEVSSDETGGGYAANANMFGSLDARAEGVNPTRDANTEGLRHRRNASSGDEPSNVTYTQQNQNSRERAYNEEPFRIPGSLPDVPVT</sequence>
<evidence type="ECO:0000256" key="2">
    <source>
        <dbReference type="ARBA" id="ARBA00022692"/>
    </source>
</evidence>
<accession>A0AAF0IQK5</accession>
<protein>
    <recommendedName>
        <fullName evidence="8">Maintenance of mitochondrial morphology protein 1</fullName>
    </recommendedName>
</protein>
<feature type="region of interest" description="Disordered" evidence="9">
    <location>
        <begin position="44"/>
        <end position="97"/>
    </location>
</feature>
<evidence type="ECO:0000256" key="8">
    <source>
        <dbReference type="HAMAP-Rule" id="MF_03103"/>
    </source>
</evidence>
<feature type="region of interest" description="Disordered" evidence="9">
    <location>
        <begin position="397"/>
        <end position="459"/>
    </location>
</feature>
<comment type="function">
    <text evidence="8">Component of the ERMES/MDM complex, which serves as a molecular tether to connect the endoplasmic reticulum (ER) and mitochondria. Components of this complex are involved in the control of mitochondrial shape and protein biogenesis, and function in nonvesicular lipid trafficking between the ER and mitochondria. The MDM12-MMM1 subcomplex functions in the major beta-barrel assembly pathway that is responsible for biogenesis of all outer membrane beta-barrel proteins, and acts in a late step after the SAM complex. The MDM10-MDM12-MMM1 subcomplex further acts in the TOM40-specific pathway after the action of the MDM12-MMM1 complex. Essential for establishing and maintaining the structure of mitochondria and maintenance of mtDNA nucleoids.</text>
</comment>
<dbReference type="GO" id="GO:0045040">
    <property type="term" value="P:protein insertion into mitochondrial outer membrane"/>
    <property type="evidence" value="ECO:0007669"/>
    <property type="project" value="UniProtKB-UniRule"/>
</dbReference>
<keyword evidence="4 8" id="KW-1133">Transmembrane helix</keyword>
<evidence type="ECO:0000256" key="1">
    <source>
        <dbReference type="ARBA" id="ARBA00022448"/>
    </source>
</evidence>
<keyword evidence="1" id="KW-0813">Transport</keyword>
<feature type="compositionally biased region" description="Basic and acidic residues" evidence="9">
    <location>
        <begin position="437"/>
        <end position="447"/>
    </location>
</feature>
<evidence type="ECO:0000256" key="4">
    <source>
        <dbReference type="ARBA" id="ARBA00022989"/>
    </source>
</evidence>
<dbReference type="GO" id="GO:0015914">
    <property type="term" value="P:phospholipid transport"/>
    <property type="evidence" value="ECO:0007669"/>
    <property type="project" value="TreeGrafter"/>
</dbReference>
<feature type="topological domain" description="Lumenal" evidence="8">
    <location>
        <begin position="1"/>
        <end position="18"/>
    </location>
</feature>
<dbReference type="Proteomes" id="UP001219355">
    <property type="component" value="Chromosome 5"/>
</dbReference>
<dbReference type="PROSITE" id="PS51847">
    <property type="entry name" value="SMP"/>
    <property type="match status" value="1"/>
</dbReference>
<evidence type="ECO:0000256" key="9">
    <source>
        <dbReference type="SAM" id="MobiDB-lite"/>
    </source>
</evidence>
<evidence type="ECO:0000256" key="10">
    <source>
        <dbReference type="SAM" id="Phobius"/>
    </source>
</evidence>
<dbReference type="InterPro" id="IPR031468">
    <property type="entry name" value="SMP_LBD"/>
</dbReference>
<dbReference type="GO" id="GO:0005789">
    <property type="term" value="C:endoplasmic reticulum membrane"/>
    <property type="evidence" value="ECO:0007669"/>
    <property type="project" value="UniProtKB-SubCell"/>
</dbReference>
<name>A0AAF0IQK5_9EURO</name>
<feature type="compositionally biased region" description="Polar residues" evidence="9">
    <location>
        <begin position="79"/>
        <end position="95"/>
    </location>
</feature>
<feature type="compositionally biased region" description="Polar residues" evidence="9">
    <location>
        <begin position="276"/>
        <end position="291"/>
    </location>
</feature>
<feature type="transmembrane region" description="Helical" evidence="10">
    <location>
        <begin position="20"/>
        <end position="38"/>
    </location>
</feature>
<proteinExistence type="inferred from homology"/>
<dbReference type="Pfam" id="PF10296">
    <property type="entry name" value="MMM1"/>
    <property type="match status" value="1"/>
</dbReference>
<keyword evidence="2 8" id="KW-0812">Transmembrane</keyword>
<evidence type="ECO:0000256" key="6">
    <source>
        <dbReference type="ARBA" id="ARBA00023121"/>
    </source>
</evidence>
<dbReference type="PANTHER" id="PTHR13466:SF0">
    <property type="entry name" value="SMP-LTD DOMAIN-CONTAINING PROTEIN"/>
    <property type="match status" value="1"/>
</dbReference>